<evidence type="ECO:0008006" key="4">
    <source>
        <dbReference type="Google" id="ProtNLM"/>
    </source>
</evidence>
<evidence type="ECO:0000313" key="2">
    <source>
        <dbReference type="EMBL" id="MDT0448370.1"/>
    </source>
</evidence>
<keyword evidence="3" id="KW-1185">Reference proteome</keyword>
<dbReference type="RefSeq" id="WP_311608113.1">
    <property type="nucleotide sequence ID" value="NZ_JAVRFI010000002.1"/>
</dbReference>
<comment type="caution">
    <text evidence="2">The sequence shown here is derived from an EMBL/GenBank/DDBJ whole genome shotgun (WGS) entry which is preliminary data.</text>
</comment>
<gene>
    <name evidence="2" type="ORF">RM609_04630</name>
</gene>
<protein>
    <recommendedName>
        <fullName evidence="4">Secreted protein</fullName>
    </recommendedName>
</protein>
<dbReference type="EMBL" id="JAVRFI010000002">
    <property type="protein sequence ID" value="MDT0448370.1"/>
    <property type="molecule type" value="Genomic_DNA"/>
</dbReference>
<evidence type="ECO:0000256" key="1">
    <source>
        <dbReference type="SAM" id="SignalP"/>
    </source>
</evidence>
<accession>A0ABU2SJY2</accession>
<organism evidence="2 3">
    <name type="scientific">Streptomyces hesseae</name>
    <dbReference type="NCBI Taxonomy" id="3075519"/>
    <lineage>
        <taxon>Bacteria</taxon>
        <taxon>Bacillati</taxon>
        <taxon>Actinomycetota</taxon>
        <taxon>Actinomycetes</taxon>
        <taxon>Kitasatosporales</taxon>
        <taxon>Streptomycetaceae</taxon>
        <taxon>Streptomyces</taxon>
    </lineage>
</organism>
<dbReference type="Proteomes" id="UP001180531">
    <property type="component" value="Unassembled WGS sequence"/>
</dbReference>
<sequence length="136" mass="14861">MLKNSRFLSGISGLALAAASLMGSASVASAADASPQKSEQIKSCFDHSHTYYKETGEYLSGMGTTTSNCANINIKPKTTRDVMVCFYPKNRDPFCQDHYTTAKANEWTSIAFDVLDGSDFRFLFNSSAQSDGWWAA</sequence>
<feature type="signal peptide" evidence="1">
    <location>
        <begin position="1"/>
        <end position="30"/>
    </location>
</feature>
<name>A0ABU2SJY2_9ACTN</name>
<feature type="chain" id="PRO_5047494251" description="Secreted protein" evidence="1">
    <location>
        <begin position="31"/>
        <end position="136"/>
    </location>
</feature>
<keyword evidence="1" id="KW-0732">Signal</keyword>
<proteinExistence type="predicted"/>
<evidence type="ECO:0000313" key="3">
    <source>
        <dbReference type="Proteomes" id="UP001180531"/>
    </source>
</evidence>
<reference evidence="2" key="1">
    <citation type="submission" date="2024-05" db="EMBL/GenBank/DDBJ databases">
        <title>30 novel species of actinomycetes from the DSMZ collection.</title>
        <authorList>
            <person name="Nouioui I."/>
        </authorList>
    </citation>
    <scope>NUCLEOTIDE SEQUENCE</scope>
    <source>
        <strain evidence="2">DSM 40473</strain>
    </source>
</reference>